<dbReference type="GO" id="GO:0005886">
    <property type="term" value="C:plasma membrane"/>
    <property type="evidence" value="ECO:0007669"/>
    <property type="project" value="UniProtKB-SubCell"/>
</dbReference>
<dbReference type="AlphaFoldDB" id="A0A949K707"/>
<evidence type="ECO:0000256" key="9">
    <source>
        <dbReference type="ARBA" id="ARBA00023136"/>
    </source>
</evidence>
<dbReference type="InterPro" id="IPR050107">
    <property type="entry name" value="ABC_carbohydrate_import_ATPase"/>
</dbReference>
<proteinExistence type="predicted"/>
<evidence type="ECO:0000259" key="10">
    <source>
        <dbReference type="PROSITE" id="PS50893"/>
    </source>
</evidence>
<dbReference type="Proteomes" id="UP000712157">
    <property type="component" value="Unassembled WGS sequence"/>
</dbReference>
<evidence type="ECO:0000256" key="3">
    <source>
        <dbReference type="ARBA" id="ARBA00022475"/>
    </source>
</evidence>
<evidence type="ECO:0000313" key="11">
    <source>
        <dbReference type="EMBL" id="MBU9737503.1"/>
    </source>
</evidence>
<dbReference type="PANTHER" id="PTHR43790:SF3">
    <property type="entry name" value="D-ALLOSE IMPORT ATP-BINDING PROTEIN ALSA-RELATED"/>
    <property type="match status" value="1"/>
</dbReference>
<keyword evidence="3" id="KW-1003">Cell membrane</keyword>
<dbReference type="PROSITE" id="PS00211">
    <property type="entry name" value="ABC_TRANSPORTER_1"/>
    <property type="match status" value="1"/>
</dbReference>
<dbReference type="Gene3D" id="3.40.50.300">
    <property type="entry name" value="P-loop containing nucleotide triphosphate hydrolases"/>
    <property type="match status" value="2"/>
</dbReference>
<keyword evidence="4" id="KW-0762">Sugar transport</keyword>
<dbReference type="FunFam" id="3.40.50.300:FF:000127">
    <property type="entry name" value="Ribose import ATP-binding protein RbsA"/>
    <property type="match status" value="1"/>
</dbReference>
<dbReference type="SMART" id="SM00382">
    <property type="entry name" value="AAA"/>
    <property type="match status" value="2"/>
</dbReference>
<evidence type="ECO:0000256" key="4">
    <source>
        <dbReference type="ARBA" id="ARBA00022597"/>
    </source>
</evidence>
<dbReference type="InterPro" id="IPR027417">
    <property type="entry name" value="P-loop_NTPase"/>
</dbReference>
<reference evidence="11" key="1">
    <citation type="submission" date="2021-06" db="EMBL/GenBank/DDBJ databases">
        <title>Description of novel taxa of the family Lachnospiraceae.</title>
        <authorList>
            <person name="Chaplin A.V."/>
            <person name="Sokolova S.R."/>
            <person name="Pikina A.P."/>
            <person name="Korzhanova M."/>
            <person name="Belova V."/>
            <person name="Korostin D."/>
            <person name="Efimov B.A."/>
        </authorList>
    </citation>
    <scope>NUCLEOTIDE SEQUENCE</scope>
    <source>
        <strain evidence="11">ASD5720</strain>
    </source>
</reference>
<keyword evidence="8" id="KW-1278">Translocase</keyword>
<dbReference type="InterPro" id="IPR017871">
    <property type="entry name" value="ABC_transporter-like_CS"/>
</dbReference>
<dbReference type="GO" id="GO:0005524">
    <property type="term" value="F:ATP binding"/>
    <property type="evidence" value="ECO:0007669"/>
    <property type="project" value="UniProtKB-KW"/>
</dbReference>
<name>A0A949K707_9FIRM</name>
<dbReference type="RefSeq" id="WP_158345519.1">
    <property type="nucleotide sequence ID" value="NZ_JAHQCW010000021.1"/>
</dbReference>
<sequence>MSERGEVLWEVKHLTKIFPGVKALDDVSMQFHRGEIHGLIGENGSGKSTLIKCLSGVYQPEEGDIYHQGKLVHVSSPIAARKMGVATIFQEFSLVPTLSVVENIFLGRLLYKENNRLIDWKKMRNEAEELLDGLDIDIDPSAVVKNLSVAQQQLVEIAKALSIHASLLIMDEPTAALGQSEIERLHLLTRKLRDQGYAIIYISHRLDEMESLVDRVTVLKDGVVTGECGRQEISVSEIVRIMIGSDIENHYPKEHNGTEEVILQAENLTTRQGARHAGFELYKGEVLGFAGLIGSGRTQIARGIFGADSLLEGSLKIDGRKVRIRRPQDAIRAGVAFVTENRKSDGLFMNFHAGPNISVVKLEKLLQAGLLSLKKEESSSREYVHRLKITPTALEKSVRFLSGGNQQKVVIARWLFSQAEIFIMDEPTQGIDVQAKVEVYQLMNRLTAAGKAVILISSDFPELIAMSDRLAIVRDGTITETVPVGNITRKELMEITMGRQNSQKSGRVRS</sequence>
<feature type="domain" description="ABC transporter" evidence="10">
    <location>
        <begin position="256"/>
        <end position="500"/>
    </location>
</feature>
<evidence type="ECO:0000256" key="7">
    <source>
        <dbReference type="ARBA" id="ARBA00022840"/>
    </source>
</evidence>
<dbReference type="CDD" id="cd03216">
    <property type="entry name" value="ABC_Carb_Monos_I"/>
    <property type="match status" value="1"/>
</dbReference>
<comment type="caution">
    <text evidence="11">The sequence shown here is derived from an EMBL/GenBank/DDBJ whole genome shotgun (WGS) entry which is preliminary data.</text>
</comment>
<keyword evidence="6" id="KW-0547">Nucleotide-binding</keyword>
<keyword evidence="7 11" id="KW-0067">ATP-binding</keyword>
<evidence type="ECO:0000256" key="2">
    <source>
        <dbReference type="ARBA" id="ARBA00022448"/>
    </source>
</evidence>
<dbReference type="SUPFAM" id="SSF52540">
    <property type="entry name" value="P-loop containing nucleoside triphosphate hydrolases"/>
    <property type="match status" value="2"/>
</dbReference>
<evidence type="ECO:0000313" key="12">
    <source>
        <dbReference type="Proteomes" id="UP000712157"/>
    </source>
</evidence>
<accession>A0A949K707</accession>
<dbReference type="Pfam" id="PF00005">
    <property type="entry name" value="ABC_tran"/>
    <property type="match status" value="2"/>
</dbReference>
<evidence type="ECO:0000256" key="5">
    <source>
        <dbReference type="ARBA" id="ARBA00022737"/>
    </source>
</evidence>
<feature type="domain" description="ABC transporter" evidence="10">
    <location>
        <begin position="9"/>
        <end position="246"/>
    </location>
</feature>
<dbReference type="EMBL" id="JAHQCW010000021">
    <property type="protein sequence ID" value="MBU9737503.1"/>
    <property type="molecule type" value="Genomic_DNA"/>
</dbReference>
<keyword evidence="12" id="KW-1185">Reference proteome</keyword>
<keyword evidence="5" id="KW-0677">Repeat</keyword>
<dbReference type="CDD" id="cd03215">
    <property type="entry name" value="ABC_Carb_Monos_II"/>
    <property type="match status" value="1"/>
</dbReference>
<dbReference type="InterPro" id="IPR003593">
    <property type="entry name" value="AAA+_ATPase"/>
</dbReference>
<keyword evidence="2" id="KW-0813">Transport</keyword>
<dbReference type="InterPro" id="IPR003439">
    <property type="entry name" value="ABC_transporter-like_ATP-bd"/>
</dbReference>
<evidence type="ECO:0000256" key="8">
    <source>
        <dbReference type="ARBA" id="ARBA00022967"/>
    </source>
</evidence>
<comment type="subcellular location">
    <subcellularLocation>
        <location evidence="1">Cell membrane</location>
        <topology evidence="1">Peripheral membrane protein</topology>
    </subcellularLocation>
</comment>
<evidence type="ECO:0000256" key="1">
    <source>
        <dbReference type="ARBA" id="ARBA00004202"/>
    </source>
</evidence>
<keyword evidence="9" id="KW-0472">Membrane</keyword>
<organism evidence="11 12">
    <name type="scientific">Diplocloster agilis</name>
    <dbReference type="NCBI Taxonomy" id="2850323"/>
    <lineage>
        <taxon>Bacteria</taxon>
        <taxon>Bacillati</taxon>
        <taxon>Bacillota</taxon>
        <taxon>Clostridia</taxon>
        <taxon>Lachnospirales</taxon>
        <taxon>Lachnospiraceae</taxon>
        <taxon>Diplocloster</taxon>
    </lineage>
</organism>
<protein>
    <submittedName>
        <fullName evidence="11">Sugar ABC transporter ATP-binding protein</fullName>
    </submittedName>
</protein>
<dbReference type="PANTHER" id="PTHR43790">
    <property type="entry name" value="CARBOHYDRATE TRANSPORT ATP-BINDING PROTEIN MG119-RELATED"/>
    <property type="match status" value="1"/>
</dbReference>
<dbReference type="PROSITE" id="PS50893">
    <property type="entry name" value="ABC_TRANSPORTER_2"/>
    <property type="match status" value="2"/>
</dbReference>
<dbReference type="GO" id="GO:0016887">
    <property type="term" value="F:ATP hydrolysis activity"/>
    <property type="evidence" value="ECO:0007669"/>
    <property type="project" value="InterPro"/>
</dbReference>
<evidence type="ECO:0000256" key="6">
    <source>
        <dbReference type="ARBA" id="ARBA00022741"/>
    </source>
</evidence>
<gene>
    <name evidence="11" type="ORF">KTH89_13215</name>
</gene>